<dbReference type="Proteomes" id="UP000240883">
    <property type="component" value="Unassembled WGS sequence"/>
</dbReference>
<dbReference type="OrthoDB" id="4159154at2759"/>
<evidence type="ECO:0000313" key="3">
    <source>
        <dbReference type="Proteomes" id="UP000240883"/>
    </source>
</evidence>
<organism evidence="2 3">
    <name type="scientific">Corynespora cassiicola Philippines</name>
    <dbReference type="NCBI Taxonomy" id="1448308"/>
    <lineage>
        <taxon>Eukaryota</taxon>
        <taxon>Fungi</taxon>
        <taxon>Dikarya</taxon>
        <taxon>Ascomycota</taxon>
        <taxon>Pezizomycotina</taxon>
        <taxon>Dothideomycetes</taxon>
        <taxon>Pleosporomycetidae</taxon>
        <taxon>Pleosporales</taxon>
        <taxon>Corynesporascaceae</taxon>
        <taxon>Corynespora</taxon>
    </lineage>
</organism>
<reference evidence="2 3" key="1">
    <citation type="journal article" date="2018" name="Front. Microbiol.">
        <title>Genome-Wide Analysis of Corynespora cassiicola Leaf Fall Disease Putative Effectors.</title>
        <authorList>
            <person name="Lopez D."/>
            <person name="Ribeiro S."/>
            <person name="Label P."/>
            <person name="Fumanal B."/>
            <person name="Venisse J.S."/>
            <person name="Kohler A."/>
            <person name="de Oliveira R.R."/>
            <person name="Labutti K."/>
            <person name="Lipzen A."/>
            <person name="Lail K."/>
            <person name="Bauer D."/>
            <person name="Ohm R.A."/>
            <person name="Barry K.W."/>
            <person name="Spatafora J."/>
            <person name="Grigoriev I.V."/>
            <person name="Martin F.M."/>
            <person name="Pujade-Renaud V."/>
        </authorList>
    </citation>
    <scope>NUCLEOTIDE SEQUENCE [LARGE SCALE GENOMIC DNA]</scope>
    <source>
        <strain evidence="2 3">Philippines</strain>
    </source>
</reference>
<keyword evidence="1" id="KW-1133">Transmembrane helix</keyword>
<protein>
    <submittedName>
        <fullName evidence="2">Integral membrane protein-like protein</fullName>
    </submittedName>
</protein>
<dbReference type="PANTHER" id="PTHR28019">
    <property type="entry name" value="CELL MEMBRANE PROTEIN YLR413W-RELATED"/>
    <property type="match status" value="1"/>
</dbReference>
<dbReference type="InterPro" id="IPR052413">
    <property type="entry name" value="SUR7_domain"/>
</dbReference>
<feature type="transmembrane region" description="Helical" evidence="1">
    <location>
        <begin position="212"/>
        <end position="235"/>
    </location>
</feature>
<dbReference type="GO" id="GO:0005886">
    <property type="term" value="C:plasma membrane"/>
    <property type="evidence" value="ECO:0007669"/>
    <property type="project" value="InterPro"/>
</dbReference>
<dbReference type="PANTHER" id="PTHR28019:SF7">
    <property type="entry name" value="SUR7 PROTEIN"/>
    <property type="match status" value="1"/>
</dbReference>
<dbReference type="STRING" id="1448308.A0A2T2N5X0"/>
<feature type="transmembrane region" description="Helical" evidence="1">
    <location>
        <begin position="178"/>
        <end position="200"/>
    </location>
</feature>
<accession>A0A2T2N5X0</accession>
<proteinExistence type="predicted"/>
<evidence type="ECO:0000313" key="2">
    <source>
        <dbReference type="EMBL" id="PSN60845.1"/>
    </source>
</evidence>
<dbReference type="InterPro" id="IPR009571">
    <property type="entry name" value="SUR7/Rim9-like_fungi"/>
</dbReference>
<evidence type="ECO:0000256" key="1">
    <source>
        <dbReference type="SAM" id="Phobius"/>
    </source>
</evidence>
<gene>
    <name evidence="2" type="ORF">BS50DRAFT_199224</name>
</gene>
<dbReference type="AlphaFoldDB" id="A0A2T2N5X0"/>
<dbReference type="Pfam" id="PF06687">
    <property type="entry name" value="SUR7"/>
    <property type="match status" value="1"/>
</dbReference>
<keyword evidence="1" id="KW-0812">Transmembrane</keyword>
<sequence>MRLLAVIPAITLVAALILSFLCLFAGHKKDFMEDYHLLTLNVSRLGENILNESRSSDNTLTNLLNEFTNDITSEINDAIGEVTEELGIDDFYSAHLLDYCYGQYTPVEAANGTVSQSDISKNVTGCSNQTAMFWFNPTEILERKLNESGVGVSLDDLNWPQDIQAGLDALRIVSVTSFVLYCIAIGLIFVSLVATAVAFFGSGRLSACLNFMLAFLAFLAVGIASGLMTAVVVKGSSVINEYGNQIGVQAHRGNKFLAITWAATALVFIAMCYWTVETCFPSGRRNNAAKAGKFGRPSKV</sequence>
<feature type="transmembrane region" description="Helical" evidence="1">
    <location>
        <begin position="256"/>
        <end position="276"/>
    </location>
</feature>
<dbReference type="GO" id="GO:0051285">
    <property type="term" value="C:cell cortex of cell tip"/>
    <property type="evidence" value="ECO:0007669"/>
    <property type="project" value="TreeGrafter"/>
</dbReference>
<keyword evidence="1" id="KW-0472">Membrane</keyword>
<dbReference type="EMBL" id="KZ678147">
    <property type="protein sequence ID" value="PSN60845.1"/>
    <property type="molecule type" value="Genomic_DNA"/>
</dbReference>
<name>A0A2T2N5X0_CORCC</name>
<keyword evidence="3" id="KW-1185">Reference proteome</keyword>
<feature type="transmembrane region" description="Helical" evidence="1">
    <location>
        <begin position="6"/>
        <end position="26"/>
    </location>
</feature>
<dbReference type="GO" id="GO:0031505">
    <property type="term" value="P:fungal-type cell wall organization"/>
    <property type="evidence" value="ECO:0007669"/>
    <property type="project" value="TreeGrafter"/>
</dbReference>